<dbReference type="FunFam" id="2.40.50.140:FF:000001">
    <property type="entry name" value="30S ribosomal protein S12"/>
    <property type="match status" value="1"/>
</dbReference>
<evidence type="ECO:0000256" key="3">
    <source>
        <dbReference type="ARBA" id="ARBA00022730"/>
    </source>
</evidence>
<keyword evidence="5" id="KW-0689">Ribosomal protein</keyword>
<evidence type="ECO:0000256" key="2">
    <source>
        <dbReference type="ARBA" id="ARBA00011458"/>
    </source>
</evidence>
<keyword evidence="4" id="KW-0694">RNA-binding</keyword>
<evidence type="ECO:0000256" key="1">
    <source>
        <dbReference type="ARBA" id="ARBA00005657"/>
    </source>
</evidence>
<protein>
    <recommendedName>
        <fullName evidence="8">Small ribosomal subunit protein uS12c</fullName>
    </recommendedName>
</protein>
<proteinExistence type="inferred from homology"/>
<dbReference type="InterPro" id="IPR006032">
    <property type="entry name" value="Ribosomal_uS12"/>
</dbReference>
<evidence type="ECO:0000313" key="11">
    <source>
        <dbReference type="Proteomes" id="UP000775213"/>
    </source>
</evidence>
<dbReference type="InterPro" id="IPR012340">
    <property type="entry name" value="NA-bd_OB-fold"/>
</dbReference>
<evidence type="ECO:0000256" key="8">
    <source>
        <dbReference type="ARBA" id="ARBA00040813"/>
    </source>
</evidence>
<dbReference type="FunFam" id="1.10.150.390:FF:000002">
    <property type="entry name" value="DNA-directed RNA polymerase subunit beta"/>
    <property type="match status" value="1"/>
</dbReference>
<comment type="subunit">
    <text evidence="2">Part of the 30S ribosomal subunit.</text>
</comment>
<comment type="caution">
    <text evidence="10">The sequence shown here is derived from an EMBL/GenBank/DDBJ whole genome shotgun (WGS) entry which is preliminary data.</text>
</comment>
<feature type="compositionally biased region" description="Basic and acidic residues" evidence="9">
    <location>
        <begin position="256"/>
        <end position="268"/>
    </location>
</feature>
<comment type="function">
    <text evidence="7">With S4 and S5 plays an important role in translational accuracy. Located at the interface of the 30S and 50S subunits.</text>
</comment>
<dbReference type="HAMAP" id="MF_00403_B">
    <property type="entry name" value="Ribosomal_uS12_B"/>
    <property type="match status" value="1"/>
</dbReference>
<sequence length="391" mass="42047">MGITKASLATESWLSAASFQETTRILTNAAIEGKSDSLVGLKENVIIGKLIPAGTGINRYRNIQVQPTEEARAAAYALPSYDDGYYSPDVFGGGAAWPSRSTTTTSASTADVAVPPQHDPRPRPVPPGGGAVVGGGMPVPARRCARRGRRRCMLRRARSATCARTAADMEILAGLRGHAGSVEGVVEMRIRTHLRTRASAQVSSYPVPDAIGSLRCARPSGRWTATGGVGGVGRENRGVLADTPDPVIRGPTPTRSADRAGHEPEERMPTIQQLVRRGREDKVEKTKTAALKGSPQRRGVCTRVYTTTPKKPNSALRKVARVRLSNQIEVTAYIPGEGHNLQEHSIVLVRGGRVKDLPGVRYKIIRGALDTQAVKNRKQARSRYGTKKDKS</sequence>
<dbReference type="SUPFAM" id="SSF64484">
    <property type="entry name" value="beta and beta-prime subunits of DNA dependent RNA-polymerase"/>
    <property type="match status" value="1"/>
</dbReference>
<feature type="compositionally biased region" description="Low complexity" evidence="9">
    <location>
        <begin position="97"/>
        <end position="110"/>
    </location>
</feature>
<dbReference type="Gene3D" id="1.10.150.390">
    <property type="match status" value="1"/>
</dbReference>
<gene>
    <name evidence="10" type="ORF">IEQ34_023240</name>
</gene>
<dbReference type="SUPFAM" id="SSF50249">
    <property type="entry name" value="Nucleic acid-binding proteins"/>
    <property type="match status" value="1"/>
</dbReference>
<dbReference type="PRINTS" id="PR01034">
    <property type="entry name" value="RIBOSOMALS12"/>
</dbReference>
<dbReference type="GO" id="GO:0015935">
    <property type="term" value="C:small ribosomal subunit"/>
    <property type="evidence" value="ECO:0007669"/>
    <property type="project" value="InterPro"/>
</dbReference>
<keyword evidence="6" id="KW-0687">Ribonucleoprotein</keyword>
<dbReference type="GO" id="GO:0006412">
    <property type="term" value="P:translation"/>
    <property type="evidence" value="ECO:0007669"/>
    <property type="project" value="InterPro"/>
</dbReference>
<feature type="region of interest" description="Disordered" evidence="9">
    <location>
        <begin position="227"/>
        <end position="299"/>
    </location>
</feature>
<dbReference type="Pfam" id="PF00164">
    <property type="entry name" value="Ribosom_S12_S23"/>
    <property type="match status" value="1"/>
</dbReference>
<dbReference type="NCBIfam" id="TIGR00981">
    <property type="entry name" value="rpsL_bact"/>
    <property type="match status" value="1"/>
</dbReference>
<evidence type="ECO:0000256" key="5">
    <source>
        <dbReference type="ARBA" id="ARBA00022980"/>
    </source>
</evidence>
<evidence type="ECO:0000256" key="7">
    <source>
        <dbReference type="ARBA" id="ARBA00024830"/>
    </source>
</evidence>
<reference evidence="10 11" key="1">
    <citation type="journal article" date="2021" name="Hortic Res">
        <title>Chromosome-scale assembly of the Dendrobium chrysotoxum genome enhances the understanding of orchid evolution.</title>
        <authorList>
            <person name="Zhang Y."/>
            <person name="Zhang G.Q."/>
            <person name="Zhang D."/>
            <person name="Liu X.D."/>
            <person name="Xu X.Y."/>
            <person name="Sun W.H."/>
            <person name="Yu X."/>
            <person name="Zhu X."/>
            <person name="Wang Z.W."/>
            <person name="Zhao X."/>
            <person name="Zhong W.Y."/>
            <person name="Chen H."/>
            <person name="Yin W.L."/>
            <person name="Huang T."/>
            <person name="Niu S.C."/>
            <person name="Liu Z.J."/>
        </authorList>
    </citation>
    <scope>NUCLEOTIDE SEQUENCE [LARGE SCALE GENOMIC DNA]</scope>
    <source>
        <strain evidence="10">Lindl</strain>
    </source>
</reference>
<dbReference type="Proteomes" id="UP000775213">
    <property type="component" value="Unassembled WGS sequence"/>
</dbReference>
<dbReference type="AlphaFoldDB" id="A0AAV7FVI6"/>
<evidence type="ECO:0000313" key="10">
    <source>
        <dbReference type="EMBL" id="KAH0447925.1"/>
    </source>
</evidence>
<dbReference type="PANTHER" id="PTHR11652">
    <property type="entry name" value="30S RIBOSOMAL PROTEIN S12 FAMILY MEMBER"/>
    <property type="match status" value="1"/>
</dbReference>
<organism evidence="10 11">
    <name type="scientific">Dendrobium chrysotoxum</name>
    <name type="common">Orchid</name>
    <dbReference type="NCBI Taxonomy" id="161865"/>
    <lineage>
        <taxon>Eukaryota</taxon>
        <taxon>Viridiplantae</taxon>
        <taxon>Streptophyta</taxon>
        <taxon>Embryophyta</taxon>
        <taxon>Tracheophyta</taxon>
        <taxon>Spermatophyta</taxon>
        <taxon>Magnoliopsida</taxon>
        <taxon>Liliopsida</taxon>
        <taxon>Asparagales</taxon>
        <taxon>Orchidaceae</taxon>
        <taxon>Epidendroideae</taxon>
        <taxon>Malaxideae</taxon>
        <taxon>Dendrobiinae</taxon>
        <taxon>Dendrobium</taxon>
    </lineage>
</organism>
<dbReference type="Gene3D" id="2.40.50.140">
    <property type="entry name" value="Nucleic acid-binding proteins"/>
    <property type="match status" value="1"/>
</dbReference>
<accession>A0AAV7FVI6</accession>
<evidence type="ECO:0000256" key="9">
    <source>
        <dbReference type="SAM" id="MobiDB-lite"/>
    </source>
</evidence>
<feature type="region of interest" description="Disordered" evidence="9">
    <location>
        <begin position="97"/>
        <end position="137"/>
    </location>
</feature>
<name>A0AAV7FVI6_DENCH</name>
<dbReference type="CDD" id="cd03368">
    <property type="entry name" value="Ribosomal_S12"/>
    <property type="match status" value="1"/>
</dbReference>
<dbReference type="GO" id="GO:0003735">
    <property type="term" value="F:structural constituent of ribosome"/>
    <property type="evidence" value="ECO:0007669"/>
    <property type="project" value="InterPro"/>
</dbReference>
<dbReference type="GO" id="GO:0019843">
    <property type="term" value="F:rRNA binding"/>
    <property type="evidence" value="ECO:0007669"/>
    <property type="project" value="UniProtKB-KW"/>
</dbReference>
<dbReference type="InterPro" id="IPR005679">
    <property type="entry name" value="Ribosomal_uS12_bac"/>
</dbReference>
<comment type="similarity">
    <text evidence="1">Belongs to the universal ribosomal protein uS12 family.</text>
</comment>
<evidence type="ECO:0000256" key="4">
    <source>
        <dbReference type="ARBA" id="ARBA00022884"/>
    </source>
</evidence>
<evidence type="ECO:0000256" key="6">
    <source>
        <dbReference type="ARBA" id="ARBA00023274"/>
    </source>
</evidence>
<dbReference type="PROSITE" id="PS00055">
    <property type="entry name" value="RIBOSOMAL_S12"/>
    <property type="match status" value="1"/>
</dbReference>
<keyword evidence="3" id="KW-0699">rRNA-binding</keyword>
<keyword evidence="11" id="KW-1185">Reference proteome</keyword>
<feature type="compositionally biased region" description="Gly residues" evidence="9">
    <location>
        <begin position="128"/>
        <end position="137"/>
    </location>
</feature>
<dbReference type="EMBL" id="JAGFBR010000040">
    <property type="protein sequence ID" value="KAH0447925.1"/>
    <property type="molecule type" value="Genomic_DNA"/>
</dbReference>
<feature type="compositionally biased region" description="Basic and acidic residues" evidence="9">
    <location>
        <begin position="277"/>
        <end position="287"/>
    </location>
</feature>